<dbReference type="AlphaFoldDB" id="A0A0A9A5D5"/>
<organism evidence="1">
    <name type="scientific">Arundo donax</name>
    <name type="common">Giant reed</name>
    <name type="synonym">Donax arundinaceus</name>
    <dbReference type="NCBI Taxonomy" id="35708"/>
    <lineage>
        <taxon>Eukaryota</taxon>
        <taxon>Viridiplantae</taxon>
        <taxon>Streptophyta</taxon>
        <taxon>Embryophyta</taxon>
        <taxon>Tracheophyta</taxon>
        <taxon>Spermatophyta</taxon>
        <taxon>Magnoliopsida</taxon>
        <taxon>Liliopsida</taxon>
        <taxon>Poales</taxon>
        <taxon>Poaceae</taxon>
        <taxon>PACMAD clade</taxon>
        <taxon>Arundinoideae</taxon>
        <taxon>Arundineae</taxon>
        <taxon>Arundo</taxon>
    </lineage>
</organism>
<accession>A0A0A9A5D5</accession>
<sequence length="25" mass="2779">MNCMASLATLTTYFDIAGTEFDSIY</sequence>
<name>A0A0A9A5D5_ARUDO</name>
<dbReference type="EMBL" id="GBRH01251001">
    <property type="protein sequence ID" value="JAD46894.1"/>
    <property type="molecule type" value="Transcribed_RNA"/>
</dbReference>
<protein>
    <submittedName>
        <fullName evidence="1">Uncharacterized protein</fullName>
    </submittedName>
</protein>
<proteinExistence type="predicted"/>
<reference evidence="1" key="1">
    <citation type="submission" date="2014-09" db="EMBL/GenBank/DDBJ databases">
        <authorList>
            <person name="Magalhaes I.L.F."/>
            <person name="Oliveira U."/>
            <person name="Santos F.R."/>
            <person name="Vidigal T.H.D.A."/>
            <person name="Brescovit A.D."/>
            <person name="Santos A.J."/>
        </authorList>
    </citation>
    <scope>NUCLEOTIDE SEQUENCE</scope>
    <source>
        <tissue evidence="1">Shoot tissue taken approximately 20 cm above the soil surface</tissue>
    </source>
</reference>
<evidence type="ECO:0000313" key="1">
    <source>
        <dbReference type="EMBL" id="JAD46894.1"/>
    </source>
</evidence>
<reference evidence="1" key="2">
    <citation type="journal article" date="2015" name="Data Brief">
        <title>Shoot transcriptome of the giant reed, Arundo donax.</title>
        <authorList>
            <person name="Barrero R.A."/>
            <person name="Guerrero F.D."/>
            <person name="Moolhuijzen P."/>
            <person name="Goolsby J.A."/>
            <person name="Tidwell J."/>
            <person name="Bellgard S.E."/>
            <person name="Bellgard M.I."/>
        </authorList>
    </citation>
    <scope>NUCLEOTIDE SEQUENCE</scope>
    <source>
        <tissue evidence="1">Shoot tissue taken approximately 20 cm above the soil surface</tissue>
    </source>
</reference>